<dbReference type="Gene3D" id="3.60.40.10">
    <property type="entry name" value="PPM-type phosphatase domain"/>
    <property type="match status" value="1"/>
</dbReference>
<dbReference type="Pfam" id="PF07228">
    <property type="entry name" value="SpoIIE"/>
    <property type="match status" value="1"/>
</dbReference>
<dbReference type="InterPro" id="IPR011006">
    <property type="entry name" value="CheY-like_superfamily"/>
</dbReference>
<dbReference type="OrthoDB" id="9811749at2"/>
<dbReference type="SMART" id="SM00331">
    <property type="entry name" value="PP2C_SIG"/>
    <property type="match status" value="1"/>
</dbReference>
<dbReference type="InterPro" id="IPR003594">
    <property type="entry name" value="HATPase_dom"/>
</dbReference>
<dbReference type="RefSeq" id="WP_008043256.1">
    <property type="nucleotide sequence ID" value="NZ_CH724150.1"/>
</dbReference>
<evidence type="ECO:0000259" key="3">
    <source>
        <dbReference type="PROSITE" id="PS50110"/>
    </source>
</evidence>
<organism evidence="4 5">
    <name type="scientific">Reinekea blandensis MED297</name>
    <dbReference type="NCBI Taxonomy" id="314283"/>
    <lineage>
        <taxon>Bacteria</taxon>
        <taxon>Pseudomonadati</taxon>
        <taxon>Pseudomonadota</taxon>
        <taxon>Gammaproteobacteria</taxon>
        <taxon>Oceanospirillales</taxon>
        <taxon>Saccharospirillaceae</taxon>
        <taxon>Reinekea</taxon>
    </lineage>
</organism>
<sequence length="561" mass="62898">MSKPLRILIADDNETDRMILRTIVRKEGHEVLLAANGEEAVHLFETGRPDLILLDVLMPVMDGVRAAEEIRKDTRRAYVPIIFLTSLQDAESLAQCLDSGGDDFLSKPYNRVILKAKIKAFGRMRHMHEKLQEHNRQMVIEQQVAKTIFDNVAHSGCLNHSNISYSLSPLSVFNGDTVLAERKPDGGMHLFLGDFTGHGLPAAIGAMPLAEIFYGMTAKGFSMEEVLREVNSKLRTILPVGVFCCGCFIELDFYEKSSQIWLGGLPDMVCLRRDSGTIETVASQNLPLGVRDPHQFEPVFHELLLSDGDELFIWSDGIIEARNSEEEMFGEERLLALFQQPDTGAMFDRILNEVDHFMGESGADDDLTLLSVRMVDIDEIGLPDFNSQRGSLGGPLHWDFSYKLYGESLKEFSPLPLMLNILTEVEGLRSMSGQLYTLLAELYSNALEHGVLQLPSSLKASRDGFATYYLQREQRINNVDSGYIVLKARHIPTTDGGLLELYVEDSGQGFDHRTVLGKETPNKGYSGRGLPLIRGICEDFEYNETGNAVRATVRWRRTEKD</sequence>
<keyword evidence="2" id="KW-0597">Phosphoprotein</keyword>
<dbReference type="SUPFAM" id="SSF52172">
    <property type="entry name" value="CheY-like"/>
    <property type="match status" value="1"/>
</dbReference>
<dbReference type="Pfam" id="PF00072">
    <property type="entry name" value="Response_reg"/>
    <property type="match status" value="1"/>
</dbReference>
<dbReference type="PROSITE" id="PS50110">
    <property type="entry name" value="RESPONSE_REGULATORY"/>
    <property type="match status" value="1"/>
</dbReference>
<dbReference type="InterPro" id="IPR036457">
    <property type="entry name" value="PPM-type-like_dom_sf"/>
</dbReference>
<proteinExistence type="predicted"/>
<name>A4BIN7_9GAMM</name>
<dbReference type="GO" id="GO:0000160">
    <property type="term" value="P:phosphorelay signal transduction system"/>
    <property type="evidence" value="ECO:0007669"/>
    <property type="project" value="InterPro"/>
</dbReference>
<gene>
    <name evidence="4" type="ORF">MED297_15565</name>
</gene>
<dbReference type="PANTHER" id="PTHR43156:SF2">
    <property type="entry name" value="STAGE II SPORULATION PROTEIN E"/>
    <property type="match status" value="1"/>
</dbReference>
<dbReference type="Pfam" id="PF13581">
    <property type="entry name" value="HATPase_c_2"/>
    <property type="match status" value="1"/>
</dbReference>
<dbReference type="Proteomes" id="UP000005953">
    <property type="component" value="Unassembled WGS sequence"/>
</dbReference>
<protein>
    <submittedName>
        <fullName evidence="4">Response regulator containing a CheY-like receiver domain and a GGDEF domain</fullName>
    </submittedName>
</protein>
<evidence type="ECO:0000256" key="2">
    <source>
        <dbReference type="PROSITE-ProRule" id="PRU00169"/>
    </source>
</evidence>
<dbReference type="AlphaFoldDB" id="A4BIN7"/>
<dbReference type="CDD" id="cd16936">
    <property type="entry name" value="HATPase_RsbW-like"/>
    <property type="match status" value="1"/>
</dbReference>
<comment type="caution">
    <text evidence="4">The sequence shown here is derived from an EMBL/GenBank/DDBJ whole genome shotgun (WGS) entry which is preliminary data.</text>
</comment>
<feature type="modified residue" description="4-aspartylphosphate" evidence="2">
    <location>
        <position position="55"/>
    </location>
</feature>
<dbReference type="EMBL" id="AAOE01000027">
    <property type="protein sequence ID" value="EAR08001.1"/>
    <property type="molecule type" value="Genomic_DNA"/>
</dbReference>
<dbReference type="Gene3D" id="3.40.50.2300">
    <property type="match status" value="1"/>
</dbReference>
<dbReference type="InterPro" id="IPR036890">
    <property type="entry name" value="HATPase_C_sf"/>
</dbReference>
<dbReference type="InterPro" id="IPR001932">
    <property type="entry name" value="PPM-type_phosphatase-like_dom"/>
</dbReference>
<dbReference type="HOGENOM" id="CLU_000445_43_7_6"/>
<keyword evidence="5" id="KW-1185">Reference proteome</keyword>
<feature type="domain" description="Response regulatory" evidence="3">
    <location>
        <begin position="6"/>
        <end position="122"/>
    </location>
</feature>
<keyword evidence="1" id="KW-0378">Hydrolase</keyword>
<dbReference type="Gene3D" id="3.30.565.10">
    <property type="entry name" value="Histidine kinase-like ATPase, C-terminal domain"/>
    <property type="match status" value="1"/>
</dbReference>
<dbReference type="GO" id="GO:0016791">
    <property type="term" value="F:phosphatase activity"/>
    <property type="evidence" value="ECO:0007669"/>
    <property type="project" value="TreeGrafter"/>
</dbReference>
<evidence type="ECO:0000313" key="5">
    <source>
        <dbReference type="Proteomes" id="UP000005953"/>
    </source>
</evidence>
<evidence type="ECO:0000256" key="1">
    <source>
        <dbReference type="ARBA" id="ARBA00022801"/>
    </source>
</evidence>
<dbReference type="STRING" id="314283.MED297_15565"/>
<dbReference type="SMART" id="SM00448">
    <property type="entry name" value="REC"/>
    <property type="match status" value="1"/>
</dbReference>
<evidence type="ECO:0000313" key="4">
    <source>
        <dbReference type="EMBL" id="EAR08001.1"/>
    </source>
</evidence>
<dbReference type="SUPFAM" id="SSF55874">
    <property type="entry name" value="ATPase domain of HSP90 chaperone/DNA topoisomerase II/histidine kinase"/>
    <property type="match status" value="1"/>
</dbReference>
<dbReference type="InterPro" id="IPR001789">
    <property type="entry name" value="Sig_transdc_resp-reg_receiver"/>
</dbReference>
<reference evidence="4 5" key="1">
    <citation type="submission" date="2006-02" db="EMBL/GenBank/DDBJ databases">
        <authorList>
            <person name="Pinhassi J."/>
            <person name="Pedros-Alio C."/>
            <person name="Ferriera S."/>
            <person name="Johnson J."/>
            <person name="Kravitz S."/>
            <person name="Halpern A."/>
            <person name="Remington K."/>
            <person name="Beeson K."/>
            <person name="Tran B."/>
            <person name="Rogers Y.-H."/>
            <person name="Friedman R."/>
            <person name="Venter J.C."/>
        </authorList>
    </citation>
    <scope>NUCLEOTIDE SEQUENCE [LARGE SCALE GENOMIC DNA]</scope>
    <source>
        <strain evidence="4 5">MED297</strain>
    </source>
</reference>
<accession>A4BIN7</accession>
<dbReference type="PANTHER" id="PTHR43156">
    <property type="entry name" value="STAGE II SPORULATION PROTEIN E-RELATED"/>
    <property type="match status" value="1"/>
</dbReference>
<dbReference type="InterPro" id="IPR052016">
    <property type="entry name" value="Bact_Sigma-Reg"/>
</dbReference>